<evidence type="ECO:0000313" key="1">
    <source>
        <dbReference type="EMBL" id="KAJ1346788.1"/>
    </source>
</evidence>
<feature type="non-terminal residue" evidence="1">
    <location>
        <position position="1"/>
    </location>
</feature>
<organism evidence="1 2">
    <name type="scientific">Parelaphostrongylus tenuis</name>
    <name type="common">Meningeal worm</name>
    <dbReference type="NCBI Taxonomy" id="148309"/>
    <lineage>
        <taxon>Eukaryota</taxon>
        <taxon>Metazoa</taxon>
        <taxon>Ecdysozoa</taxon>
        <taxon>Nematoda</taxon>
        <taxon>Chromadorea</taxon>
        <taxon>Rhabditida</taxon>
        <taxon>Rhabditina</taxon>
        <taxon>Rhabditomorpha</taxon>
        <taxon>Strongyloidea</taxon>
        <taxon>Metastrongylidae</taxon>
        <taxon>Parelaphostrongylus</taxon>
    </lineage>
</organism>
<sequence length="78" mass="8913">ILKWSGCYKPTESLKRFQDMIAKGFANRIERGISGTSAFSMFKIHLLSIHLFLYNNKVAQASKFNFISTRNAKAKLNN</sequence>
<name>A0AAD5LYQ3_PARTN</name>
<keyword evidence="2" id="KW-1185">Reference proteome</keyword>
<evidence type="ECO:0000313" key="2">
    <source>
        <dbReference type="Proteomes" id="UP001196413"/>
    </source>
</evidence>
<protein>
    <submittedName>
        <fullName evidence="1">Uncharacterized protein</fullName>
    </submittedName>
</protein>
<accession>A0AAD5LYQ3</accession>
<proteinExistence type="predicted"/>
<reference evidence="1" key="1">
    <citation type="submission" date="2021-06" db="EMBL/GenBank/DDBJ databases">
        <title>Parelaphostrongylus tenuis whole genome reference sequence.</title>
        <authorList>
            <person name="Garwood T.J."/>
            <person name="Larsen P.A."/>
            <person name="Fountain-Jones N.M."/>
            <person name="Garbe J.R."/>
            <person name="Macchietto M.G."/>
            <person name="Kania S.A."/>
            <person name="Gerhold R.W."/>
            <person name="Richards J.E."/>
            <person name="Wolf T.M."/>
        </authorList>
    </citation>
    <scope>NUCLEOTIDE SEQUENCE</scope>
    <source>
        <strain evidence="1">MNPRO001-30</strain>
        <tissue evidence="1">Meninges</tissue>
    </source>
</reference>
<dbReference type="EMBL" id="JAHQIW010000223">
    <property type="protein sequence ID" value="KAJ1346788.1"/>
    <property type="molecule type" value="Genomic_DNA"/>
</dbReference>
<comment type="caution">
    <text evidence="1">The sequence shown here is derived from an EMBL/GenBank/DDBJ whole genome shotgun (WGS) entry which is preliminary data.</text>
</comment>
<dbReference type="Proteomes" id="UP001196413">
    <property type="component" value="Unassembled WGS sequence"/>
</dbReference>
<gene>
    <name evidence="1" type="ORF">KIN20_001689</name>
</gene>
<dbReference type="AlphaFoldDB" id="A0AAD5LYQ3"/>